<dbReference type="Proteomes" id="UP001570511">
    <property type="component" value="Unassembled WGS sequence"/>
</dbReference>
<gene>
    <name evidence="2" type="ORF">OS889_13850</name>
</gene>
<accession>A0ABD5MDV3</accession>
<keyword evidence="3" id="KW-1185">Reference proteome</keyword>
<dbReference type="EMBL" id="JBGNYA010000001">
    <property type="protein sequence ID" value="MFA1612082.1"/>
    <property type="molecule type" value="Genomic_DNA"/>
</dbReference>
<organism evidence="2 3">
    <name type="scientific">Halobellus rubicundus</name>
    <dbReference type="NCBI Taxonomy" id="2996466"/>
    <lineage>
        <taxon>Archaea</taxon>
        <taxon>Methanobacteriati</taxon>
        <taxon>Methanobacteriota</taxon>
        <taxon>Stenosarchaea group</taxon>
        <taxon>Halobacteria</taxon>
        <taxon>Halobacteriales</taxon>
        <taxon>Haloferacaceae</taxon>
        <taxon>Halobellus</taxon>
    </lineage>
</organism>
<comment type="caution">
    <text evidence="2">The sequence shown here is derived from an EMBL/GenBank/DDBJ whole genome shotgun (WGS) entry which is preliminary data.</text>
</comment>
<sequence length="68" mass="7550">MSAGPEEIITDASDTAEPRAPTPLEAHETVGGKLLCIEPPRMRRDRPDEEHAWIQIDPTAFVDGQEVR</sequence>
<evidence type="ECO:0000313" key="3">
    <source>
        <dbReference type="Proteomes" id="UP001570511"/>
    </source>
</evidence>
<name>A0ABD5MDV3_9EURY</name>
<dbReference type="RefSeq" id="WP_372390703.1">
    <property type="nucleotide sequence ID" value="NZ_JBGNYA010000001.1"/>
</dbReference>
<evidence type="ECO:0000256" key="1">
    <source>
        <dbReference type="SAM" id="MobiDB-lite"/>
    </source>
</evidence>
<reference evidence="2 3" key="1">
    <citation type="submission" date="2024-08" db="EMBL/GenBank/DDBJ databases">
        <title>Halobellus sp. MBLA0158 whole genome sequence.</title>
        <authorList>
            <person name="Hwang C.Y."/>
            <person name="Cho E.-S."/>
            <person name="Seo M.-J."/>
        </authorList>
    </citation>
    <scope>NUCLEOTIDE SEQUENCE [LARGE SCALE GENOMIC DNA]</scope>
    <source>
        <strain evidence="2 3">MBLA0158</strain>
    </source>
</reference>
<evidence type="ECO:0000313" key="2">
    <source>
        <dbReference type="EMBL" id="MFA1612082.1"/>
    </source>
</evidence>
<protein>
    <submittedName>
        <fullName evidence="2">Uncharacterized protein</fullName>
    </submittedName>
</protein>
<proteinExistence type="predicted"/>
<dbReference type="AlphaFoldDB" id="A0ABD5MDV3"/>
<feature type="region of interest" description="Disordered" evidence="1">
    <location>
        <begin position="1"/>
        <end position="25"/>
    </location>
</feature>